<accession>A0A1A8BCR6</accession>
<feature type="non-terminal residue" evidence="1">
    <location>
        <position position="1"/>
    </location>
</feature>
<dbReference type="AlphaFoldDB" id="A0A1A8BCR6"/>
<reference evidence="1" key="2">
    <citation type="submission" date="2016-06" db="EMBL/GenBank/DDBJ databases">
        <title>The genome of a short-lived fish provides insights into sex chromosome evolution and the genetic control of aging.</title>
        <authorList>
            <person name="Reichwald K."/>
            <person name="Felder M."/>
            <person name="Petzold A."/>
            <person name="Koch P."/>
            <person name="Groth M."/>
            <person name="Platzer M."/>
        </authorList>
    </citation>
    <scope>NUCLEOTIDE SEQUENCE</scope>
    <source>
        <tissue evidence="1">Brain</tissue>
    </source>
</reference>
<organism evidence="1">
    <name type="scientific">Nothobranchius kadleci</name>
    <name type="common">African annual killifish</name>
    <dbReference type="NCBI Taxonomy" id="1051664"/>
    <lineage>
        <taxon>Eukaryota</taxon>
        <taxon>Metazoa</taxon>
        <taxon>Chordata</taxon>
        <taxon>Craniata</taxon>
        <taxon>Vertebrata</taxon>
        <taxon>Euteleostomi</taxon>
        <taxon>Actinopterygii</taxon>
        <taxon>Neopterygii</taxon>
        <taxon>Teleostei</taxon>
        <taxon>Neoteleostei</taxon>
        <taxon>Acanthomorphata</taxon>
        <taxon>Ovalentaria</taxon>
        <taxon>Atherinomorphae</taxon>
        <taxon>Cyprinodontiformes</taxon>
        <taxon>Nothobranchiidae</taxon>
        <taxon>Nothobranchius</taxon>
    </lineage>
</organism>
<feature type="non-terminal residue" evidence="1">
    <location>
        <position position="116"/>
    </location>
</feature>
<reference evidence="1" key="1">
    <citation type="submission" date="2016-05" db="EMBL/GenBank/DDBJ databases">
        <authorList>
            <person name="Lavstsen T."/>
            <person name="Jespersen J.S."/>
        </authorList>
    </citation>
    <scope>NUCLEOTIDE SEQUENCE</scope>
    <source>
        <tissue evidence="1">Brain</tissue>
    </source>
</reference>
<protein>
    <submittedName>
        <fullName evidence="1">Uncharacterized protein</fullName>
    </submittedName>
</protein>
<proteinExistence type="predicted"/>
<evidence type="ECO:0000313" key="1">
    <source>
        <dbReference type="EMBL" id="SBP64285.1"/>
    </source>
</evidence>
<name>A0A1A8BCR6_NOTKA</name>
<gene>
    <name evidence="1" type="primary">Nfu_g_1_014486</name>
</gene>
<dbReference type="EMBL" id="HADZ01000344">
    <property type="protein sequence ID" value="SBP64285.1"/>
    <property type="molecule type" value="Transcribed_RNA"/>
</dbReference>
<sequence>NPDNWSPEQHSIKVGKPKALLANKHDVANLLQAERYKKKRDLATIQQAEVMIPAAALLHIYLDQHNYSLHFCSPAGRRSALINTNWDISHGAAKRWKTQINRTVTAAASGLFRSPW</sequence>